<proteinExistence type="predicted"/>
<dbReference type="AlphaFoldDB" id="A0A8B8AFW7"/>
<feature type="transmembrane region" description="Helical" evidence="1">
    <location>
        <begin position="105"/>
        <end position="128"/>
    </location>
</feature>
<keyword evidence="1" id="KW-1133">Transmembrane helix</keyword>
<feature type="transmembrane region" description="Helical" evidence="1">
    <location>
        <begin position="62"/>
        <end position="84"/>
    </location>
</feature>
<evidence type="ECO:0000256" key="1">
    <source>
        <dbReference type="SAM" id="Phobius"/>
    </source>
</evidence>
<keyword evidence="2" id="KW-0732">Signal</keyword>
<feature type="chain" id="PRO_5034226030" evidence="2">
    <location>
        <begin position="23"/>
        <end position="184"/>
    </location>
</feature>
<accession>A0A8B8AFW7</accession>
<dbReference type="Proteomes" id="UP000694844">
    <property type="component" value="Chromosome 6"/>
</dbReference>
<evidence type="ECO:0000313" key="4">
    <source>
        <dbReference type="RefSeq" id="XP_022290261.1"/>
    </source>
</evidence>
<reference evidence="4" key="1">
    <citation type="submission" date="2025-08" db="UniProtKB">
        <authorList>
            <consortium name="RefSeq"/>
        </authorList>
    </citation>
    <scope>IDENTIFICATION</scope>
    <source>
        <tissue evidence="4">Whole sample</tissue>
    </source>
</reference>
<keyword evidence="3" id="KW-1185">Reference proteome</keyword>
<evidence type="ECO:0000313" key="3">
    <source>
        <dbReference type="Proteomes" id="UP000694844"/>
    </source>
</evidence>
<dbReference type="GeneID" id="111101899"/>
<feature type="signal peptide" evidence="2">
    <location>
        <begin position="1"/>
        <end position="22"/>
    </location>
</feature>
<dbReference type="RefSeq" id="XP_022290261.1">
    <property type="nucleotide sequence ID" value="XM_022434553.1"/>
</dbReference>
<keyword evidence="1" id="KW-0472">Membrane</keyword>
<gene>
    <name evidence="4" type="primary">LOC111101899</name>
</gene>
<keyword evidence="1" id="KW-0812">Transmembrane</keyword>
<organism evidence="3 4">
    <name type="scientific">Crassostrea virginica</name>
    <name type="common">Eastern oyster</name>
    <dbReference type="NCBI Taxonomy" id="6565"/>
    <lineage>
        <taxon>Eukaryota</taxon>
        <taxon>Metazoa</taxon>
        <taxon>Spiralia</taxon>
        <taxon>Lophotrochozoa</taxon>
        <taxon>Mollusca</taxon>
        <taxon>Bivalvia</taxon>
        <taxon>Autobranchia</taxon>
        <taxon>Pteriomorphia</taxon>
        <taxon>Ostreida</taxon>
        <taxon>Ostreoidea</taxon>
        <taxon>Ostreidae</taxon>
        <taxon>Crassostrea</taxon>
    </lineage>
</organism>
<sequence length="184" mass="20700">MESEWCCLIFFLLSSVVLQSSGFFSPYWINYKSNNGTTECFRGVLYNSGCPDYVNRLGATVLVFQAASLVIILWTTLTFIRAIYCNGNDDDDEDIGRCALLSGCMIYLYPVSGIIGFSGCTLVANNFGEYKKGWAFYISFVASCYVILQLFFYCWVICKKKKGSSEESGGLEVTLQFTRIFHIS</sequence>
<feature type="transmembrane region" description="Helical" evidence="1">
    <location>
        <begin position="134"/>
        <end position="158"/>
    </location>
</feature>
<protein>
    <submittedName>
        <fullName evidence="4">Uncharacterized protein LOC111101899</fullName>
    </submittedName>
</protein>
<evidence type="ECO:0000256" key="2">
    <source>
        <dbReference type="SAM" id="SignalP"/>
    </source>
</evidence>
<dbReference type="KEGG" id="cvn:111101899"/>
<name>A0A8B8AFW7_CRAVI</name>